<dbReference type="AlphaFoldDB" id="A7ZGG4"/>
<dbReference type="EMBL" id="CP000793">
    <property type="protein sequence ID" value="EAT97535.1"/>
    <property type="molecule type" value="Genomic_DNA"/>
</dbReference>
<evidence type="ECO:0000313" key="2">
    <source>
        <dbReference type="Proteomes" id="UP000001121"/>
    </source>
</evidence>
<proteinExistence type="predicted"/>
<protein>
    <submittedName>
        <fullName evidence="1">Uncharacterized protein</fullName>
    </submittedName>
</protein>
<dbReference type="HOGENOM" id="CLU_3023365_0_0_7"/>
<organism evidence="1 2">
    <name type="scientific">Campylobacter concisus (strain 13826)</name>
    <dbReference type="NCBI Taxonomy" id="360104"/>
    <lineage>
        <taxon>Bacteria</taxon>
        <taxon>Pseudomonadati</taxon>
        <taxon>Campylobacterota</taxon>
        <taxon>Epsilonproteobacteria</taxon>
        <taxon>Campylobacterales</taxon>
        <taxon>Campylobacteraceae</taxon>
        <taxon>Campylobacter</taxon>
    </lineage>
</organism>
<accession>A7ZGG4</accession>
<dbReference type="Proteomes" id="UP000001121">
    <property type="component" value="Plasmid pCCON31"/>
</dbReference>
<geneLocation type="plasmid" evidence="1 2">
    <name>pCCON31</name>
</geneLocation>
<gene>
    <name evidence="1" type="ORF">CCC13826_0621</name>
</gene>
<keyword evidence="1" id="KW-0614">Plasmid</keyword>
<reference evidence="2" key="1">
    <citation type="submission" date="2007-10" db="EMBL/GenBank/DDBJ databases">
        <title>Genome sequence of Campylobacter concisus 13826 isolated from human feces.</title>
        <authorList>
            <person name="Fouts D.E."/>
            <person name="Mongodin E.F."/>
            <person name="Puiu D."/>
            <person name="Sebastian Y."/>
            <person name="Miller W.G."/>
            <person name="Mandrell R.E."/>
            <person name="On S."/>
            <person name="Nelson K.E."/>
        </authorList>
    </citation>
    <scope>NUCLEOTIDE SEQUENCE [LARGE SCALE GENOMIC DNA]</scope>
    <source>
        <strain evidence="2">13826</strain>
        <plasmid evidence="2">Plasmid pCCON31</plasmid>
    </source>
</reference>
<dbReference type="KEGG" id="cco:CCC13826_0621"/>
<evidence type="ECO:0000313" key="1">
    <source>
        <dbReference type="EMBL" id="EAT97535.1"/>
    </source>
</evidence>
<dbReference type="RefSeq" id="WP_012000869.1">
    <property type="nucleotide sequence ID" value="NC_009795.1"/>
</dbReference>
<name>A7ZGG4_CAMC1</name>
<sequence>MLKYLELAVCGTNLKPTYPFIGSIIRDTFGHALRYASYPYISQECDTILQKVSSK</sequence>